<evidence type="ECO:0000256" key="5">
    <source>
        <dbReference type="ARBA" id="ARBA00023136"/>
    </source>
</evidence>
<evidence type="ECO:0000259" key="8">
    <source>
        <dbReference type="Pfam" id="PF02687"/>
    </source>
</evidence>
<feature type="transmembrane region" description="Helical" evidence="7">
    <location>
        <begin position="107"/>
        <end position="130"/>
    </location>
</feature>
<feature type="domain" description="ABC3 transporter permease C-terminal" evidence="8">
    <location>
        <begin position="475"/>
        <end position="588"/>
    </location>
</feature>
<keyword evidence="5 7" id="KW-0472">Membrane</keyword>
<evidence type="ECO:0000256" key="1">
    <source>
        <dbReference type="ARBA" id="ARBA00004651"/>
    </source>
</evidence>
<dbReference type="EMBL" id="JAENHN010000043">
    <property type="protein sequence ID" value="MBK1812003.1"/>
    <property type="molecule type" value="Genomic_DNA"/>
</dbReference>
<keyword evidence="10" id="KW-1185">Reference proteome</keyword>
<feature type="transmembrane region" description="Helical" evidence="7">
    <location>
        <begin position="263"/>
        <end position="280"/>
    </location>
</feature>
<feature type="transmembrane region" description="Helical" evidence="7">
    <location>
        <begin position="184"/>
        <end position="202"/>
    </location>
</feature>
<gene>
    <name evidence="9" type="ORF">JHL18_15380</name>
</gene>
<evidence type="ECO:0000313" key="10">
    <source>
        <dbReference type="Proteomes" id="UP000596739"/>
    </source>
</evidence>
<keyword evidence="2" id="KW-1003">Cell membrane</keyword>
<comment type="caution">
    <text evidence="9">The sequence shown here is derived from an EMBL/GenBank/DDBJ whole genome shotgun (WGS) entry which is preliminary data.</text>
</comment>
<feature type="transmembrane region" description="Helical" evidence="7">
    <location>
        <begin position="477"/>
        <end position="496"/>
    </location>
</feature>
<keyword evidence="3 7" id="KW-0812">Transmembrane</keyword>
<feature type="transmembrane region" description="Helical" evidence="7">
    <location>
        <begin position="516"/>
        <end position="546"/>
    </location>
</feature>
<evidence type="ECO:0000256" key="4">
    <source>
        <dbReference type="ARBA" id="ARBA00022989"/>
    </source>
</evidence>
<accession>A0ABS1ERH9</accession>
<keyword evidence="4 7" id="KW-1133">Transmembrane helix</keyword>
<protein>
    <submittedName>
        <fullName evidence="9">FtsX-like permease family protein</fullName>
    </submittedName>
</protein>
<feature type="transmembrane region" description="Helical" evidence="7">
    <location>
        <begin position="52"/>
        <end position="79"/>
    </location>
</feature>
<evidence type="ECO:0000256" key="7">
    <source>
        <dbReference type="SAM" id="Phobius"/>
    </source>
</evidence>
<dbReference type="RefSeq" id="WP_200270764.1">
    <property type="nucleotide sequence ID" value="NZ_JAENHN010000043.1"/>
</dbReference>
<evidence type="ECO:0000256" key="2">
    <source>
        <dbReference type="ARBA" id="ARBA00022475"/>
    </source>
</evidence>
<proteinExistence type="inferred from homology"/>
<dbReference type="PANTHER" id="PTHR30572">
    <property type="entry name" value="MEMBRANE COMPONENT OF TRANSPORTER-RELATED"/>
    <property type="match status" value="1"/>
</dbReference>
<comment type="subcellular location">
    <subcellularLocation>
        <location evidence="1">Cell membrane</location>
        <topology evidence="1">Multi-pass membrane protein</topology>
    </subcellularLocation>
</comment>
<dbReference type="PANTHER" id="PTHR30572:SF4">
    <property type="entry name" value="ABC TRANSPORTER PERMEASE YTRF"/>
    <property type="match status" value="1"/>
</dbReference>
<feature type="transmembrane region" description="Helical" evidence="7">
    <location>
        <begin position="566"/>
        <end position="588"/>
    </location>
</feature>
<feature type="transmembrane region" description="Helical" evidence="7">
    <location>
        <begin position="208"/>
        <end position="234"/>
    </location>
</feature>
<evidence type="ECO:0000256" key="6">
    <source>
        <dbReference type="ARBA" id="ARBA00038076"/>
    </source>
</evidence>
<dbReference type="InterPro" id="IPR050250">
    <property type="entry name" value="Macrolide_Exporter_MacB"/>
</dbReference>
<evidence type="ECO:0000313" key="9">
    <source>
        <dbReference type="EMBL" id="MBK1812003.1"/>
    </source>
</evidence>
<feature type="transmembrane region" description="Helical" evidence="7">
    <location>
        <begin position="142"/>
        <end position="163"/>
    </location>
</feature>
<name>A0ABS1ERH9_9CLOT</name>
<dbReference type="InterPro" id="IPR003838">
    <property type="entry name" value="ABC3_permease_C"/>
</dbReference>
<comment type="similarity">
    <text evidence="6">Belongs to the ABC-4 integral membrane protein family.</text>
</comment>
<sequence>MISFALDSLKFNKKKYSIVALLSTVGFSFIYFILQVLGHLMKEDVASDDNSFIVLMVAFVAVFIVCVYMSISVVIHIFYKMRKNELYILKTLGASKKKIRRMYKGELIILGLIISIISFFVGLVITNTFLNYYNMKTSMNLGMVAIFFVISNFIFVTIGSIQFKKVFKELTPKIKNKKKKKANYMLQAIVGIIFIVTSLFMTHQEITVITMFIGIGILINPVLFLIISILRVLFDLLKIPHLSISLKQVLFNFKKIISLTKNIALSIALIVMMFTLYHSLRSSGVQYSSENMKFDSLIQVENPVQDFTINKDKIFNGLTLNGELNKNNKKVLIAGINEDYLKYENLDFANGSISELKKDGTELPCIIPELLRINNGFKIGDVIQAKVLDKTLKIKIVGSIYTYNLSEIYVSKDTLSEAMFNTVNISNVFYVKGDEAVVKNQLSKLGASKPEVIERDTLIQEYKAGILNGTEMVKTFLYVYLAISVFLIINMFLMSVEEKSRYNGAFITLGLRKSKVILMSIIEGIVTVILGSLLGIIIGGILIKGLPMFTLASYGVRVDIYIPNQFLMTVILVTQLITIVSILILSIFTTNGKTLKLVGKEE</sequence>
<dbReference type="Pfam" id="PF02687">
    <property type="entry name" value="FtsX"/>
    <property type="match status" value="2"/>
</dbReference>
<dbReference type="Proteomes" id="UP000596739">
    <property type="component" value="Unassembled WGS sequence"/>
</dbReference>
<evidence type="ECO:0000256" key="3">
    <source>
        <dbReference type="ARBA" id="ARBA00022692"/>
    </source>
</evidence>
<feature type="domain" description="ABC3 transporter permease C-terminal" evidence="8">
    <location>
        <begin position="58"/>
        <end position="168"/>
    </location>
</feature>
<organism evidence="9 10">
    <name type="scientific">Clostridium yunnanense</name>
    <dbReference type="NCBI Taxonomy" id="2800325"/>
    <lineage>
        <taxon>Bacteria</taxon>
        <taxon>Bacillati</taxon>
        <taxon>Bacillota</taxon>
        <taxon>Clostridia</taxon>
        <taxon>Eubacteriales</taxon>
        <taxon>Clostridiaceae</taxon>
        <taxon>Clostridium</taxon>
    </lineage>
</organism>
<reference evidence="10" key="1">
    <citation type="submission" date="2021-01" db="EMBL/GenBank/DDBJ databases">
        <title>Genome public.</title>
        <authorList>
            <person name="Liu C."/>
            <person name="Sun Q."/>
        </authorList>
    </citation>
    <scope>NUCLEOTIDE SEQUENCE [LARGE SCALE GENOMIC DNA]</scope>
    <source>
        <strain evidence="10">YIM B02505</strain>
    </source>
</reference>
<feature type="transmembrane region" description="Helical" evidence="7">
    <location>
        <begin position="18"/>
        <end position="40"/>
    </location>
</feature>